<evidence type="ECO:0000259" key="8">
    <source>
        <dbReference type="PROSITE" id="PS51352"/>
    </source>
</evidence>
<gene>
    <name evidence="9" type="primary">prxU_3</name>
    <name evidence="9" type="ORF">PS900_05094</name>
</gene>
<keyword evidence="3" id="KW-0049">Antioxidant</keyword>
<dbReference type="InterPro" id="IPR045020">
    <property type="entry name" value="PRX_1cys"/>
</dbReference>
<organism evidence="9 10">
    <name type="scientific">Pseudomonas fluorescens</name>
    <dbReference type="NCBI Taxonomy" id="294"/>
    <lineage>
        <taxon>Bacteria</taxon>
        <taxon>Pseudomonadati</taxon>
        <taxon>Pseudomonadota</taxon>
        <taxon>Gammaproteobacteria</taxon>
        <taxon>Pseudomonadales</taxon>
        <taxon>Pseudomonadaceae</taxon>
        <taxon>Pseudomonas</taxon>
    </lineage>
</organism>
<evidence type="ECO:0000313" key="9">
    <source>
        <dbReference type="EMBL" id="VVP45322.1"/>
    </source>
</evidence>
<feature type="active site" description="Cysteine sulfenic acid (-SOH) intermediate; for peroxidase activity" evidence="7">
    <location>
        <position position="45"/>
    </location>
</feature>
<comment type="similarity">
    <text evidence="6">Belongs to the peroxiredoxin family. Prx6 subfamily.</text>
</comment>
<evidence type="ECO:0000256" key="7">
    <source>
        <dbReference type="PIRSR" id="PIRSR000239-1"/>
    </source>
</evidence>
<dbReference type="AlphaFoldDB" id="A0A8H2RRV5"/>
<dbReference type="PIRSF" id="PIRSF000239">
    <property type="entry name" value="AHPC"/>
    <property type="match status" value="1"/>
</dbReference>
<dbReference type="GO" id="GO:0005829">
    <property type="term" value="C:cytosol"/>
    <property type="evidence" value="ECO:0007669"/>
    <property type="project" value="TreeGrafter"/>
</dbReference>
<dbReference type="FunFam" id="3.40.30.10:FF:000011">
    <property type="entry name" value="Peroxiredoxin PRX1"/>
    <property type="match status" value="1"/>
</dbReference>
<dbReference type="CDD" id="cd03016">
    <property type="entry name" value="PRX_1cys"/>
    <property type="match status" value="1"/>
</dbReference>
<dbReference type="Proteomes" id="UP000325723">
    <property type="component" value="Unassembled WGS sequence"/>
</dbReference>
<dbReference type="EMBL" id="CABVIE010000020">
    <property type="protein sequence ID" value="VVP45322.1"/>
    <property type="molecule type" value="Genomic_DNA"/>
</dbReference>
<keyword evidence="2 9" id="KW-0575">Peroxidase</keyword>
<evidence type="ECO:0000256" key="1">
    <source>
        <dbReference type="ARBA" id="ARBA00009796"/>
    </source>
</evidence>
<sequence>MAIRIGDEAPDFTADTTEGTLNFHQWIGDGWAILFSHPKDFTPVCTTELGYLAKLKPEFDKRNTKVIGLSVDPVSDHNRWVGDIAETQGTAVNYPLIGDENLVVAKLYDMIHPNASGGARTAVDNATVRSVFIVGPDKKVKAMLIYPMSAGRNFDEVLRLLDSLQLNAKHTVATPVNWQPGEDVIIPTSVSDEDAKKKYPDGFTTLKPYLRTVAQPK</sequence>
<dbReference type="InterPro" id="IPR019479">
    <property type="entry name" value="Peroxiredoxin_C"/>
</dbReference>
<dbReference type="EC" id="1.11.1.15" evidence="9"/>
<dbReference type="GO" id="GO:0045454">
    <property type="term" value="P:cell redox homeostasis"/>
    <property type="evidence" value="ECO:0007669"/>
    <property type="project" value="TreeGrafter"/>
</dbReference>
<evidence type="ECO:0000256" key="5">
    <source>
        <dbReference type="ARBA" id="ARBA00023284"/>
    </source>
</evidence>
<proteinExistence type="inferred from homology"/>
<dbReference type="PANTHER" id="PTHR43503">
    <property type="entry name" value="MCG48959-RELATED"/>
    <property type="match status" value="1"/>
</dbReference>
<evidence type="ECO:0000256" key="2">
    <source>
        <dbReference type="ARBA" id="ARBA00022559"/>
    </source>
</evidence>
<evidence type="ECO:0000256" key="4">
    <source>
        <dbReference type="ARBA" id="ARBA00023002"/>
    </source>
</evidence>
<protein>
    <submittedName>
        <fullName evidence="9">Selenocysteine-containing peroxiredoxin PrxU</fullName>
        <ecNumber evidence="9">1.11.1.15</ecNumber>
    </submittedName>
</protein>
<evidence type="ECO:0000313" key="10">
    <source>
        <dbReference type="Proteomes" id="UP000325723"/>
    </source>
</evidence>
<dbReference type="InterPro" id="IPR024706">
    <property type="entry name" value="Peroxiredoxin_AhpC-typ"/>
</dbReference>
<dbReference type="InterPro" id="IPR036249">
    <property type="entry name" value="Thioredoxin-like_sf"/>
</dbReference>
<accession>A0A8H2RRV5</accession>
<reference evidence="9 10" key="1">
    <citation type="submission" date="2019-09" db="EMBL/GenBank/DDBJ databases">
        <authorList>
            <person name="Chandra G."/>
            <person name="Truman W A."/>
        </authorList>
    </citation>
    <scope>NUCLEOTIDE SEQUENCE [LARGE SCALE GENOMIC DNA]</scope>
    <source>
        <strain evidence="9">PS900</strain>
    </source>
</reference>
<dbReference type="PROSITE" id="PS51352">
    <property type="entry name" value="THIOREDOXIN_2"/>
    <property type="match status" value="1"/>
</dbReference>
<dbReference type="GO" id="GO:0051920">
    <property type="term" value="F:peroxiredoxin activity"/>
    <property type="evidence" value="ECO:0007669"/>
    <property type="project" value="InterPro"/>
</dbReference>
<dbReference type="Pfam" id="PF10417">
    <property type="entry name" value="1-cysPrx_C"/>
    <property type="match status" value="1"/>
</dbReference>
<keyword evidence="4 9" id="KW-0560">Oxidoreductase</keyword>
<dbReference type="PANTHER" id="PTHR43503:SF4">
    <property type="entry name" value="PEROXIREDOXIN-6"/>
    <property type="match status" value="1"/>
</dbReference>
<name>A0A8H2RRV5_PSEFL</name>
<dbReference type="FunFam" id="3.30.1020.10:FF:000001">
    <property type="entry name" value="1-Cys peroxiredoxin"/>
    <property type="match status" value="1"/>
</dbReference>
<dbReference type="RefSeq" id="WP_150759193.1">
    <property type="nucleotide sequence ID" value="NZ_CABVIE010000020.1"/>
</dbReference>
<dbReference type="InterPro" id="IPR013766">
    <property type="entry name" value="Thioredoxin_domain"/>
</dbReference>
<dbReference type="Pfam" id="PF00578">
    <property type="entry name" value="AhpC-TSA"/>
    <property type="match status" value="1"/>
</dbReference>
<keyword evidence="5" id="KW-0676">Redox-active center</keyword>
<comment type="caution">
    <text evidence="9">The sequence shown here is derived from an EMBL/GenBank/DDBJ whole genome shotgun (WGS) entry which is preliminary data.</text>
</comment>
<feature type="domain" description="Thioredoxin" evidence="8">
    <location>
        <begin position="3"/>
        <end position="166"/>
    </location>
</feature>
<evidence type="ECO:0000256" key="6">
    <source>
        <dbReference type="ARBA" id="ARBA00025719"/>
    </source>
</evidence>
<dbReference type="Gene3D" id="3.40.30.10">
    <property type="entry name" value="Glutaredoxin"/>
    <property type="match status" value="1"/>
</dbReference>
<evidence type="ECO:0000256" key="3">
    <source>
        <dbReference type="ARBA" id="ARBA00022862"/>
    </source>
</evidence>
<comment type="similarity">
    <text evidence="1">Belongs to the peroxiredoxin family. AhpC/Prx1 subfamily.</text>
</comment>
<dbReference type="SUPFAM" id="SSF52833">
    <property type="entry name" value="Thioredoxin-like"/>
    <property type="match status" value="1"/>
</dbReference>
<dbReference type="InterPro" id="IPR000866">
    <property type="entry name" value="AhpC/TSA"/>
</dbReference>
<dbReference type="Gene3D" id="3.30.1020.10">
    <property type="entry name" value="Antioxidant, Horf6, Chain A, domain2"/>
    <property type="match status" value="1"/>
</dbReference>